<keyword evidence="1" id="KW-0732">Signal</keyword>
<gene>
    <name evidence="2" type="ORF">BJP34_13135</name>
</gene>
<dbReference type="Proteomes" id="UP000177870">
    <property type="component" value="Chromosome"/>
</dbReference>
<protein>
    <recommendedName>
        <fullName evidence="4">Secreted protein</fullName>
    </recommendedName>
</protein>
<feature type="signal peptide" evidence="1">
    <location>
        <begin position="1"/>
        <end position="26"/>
    </location>
</feature>
<organism evidence="2 3">
    <name type="scientific">Moorena producens PAL-8-15-08-1</name>
    <dbReference type="NCBI Taxonomy" id="1458985"/>
    <lineage>
        <taxon>Bacteria</taxon>
        <taxon>Bacillati</taxon>
        <taxon>Cyanobacteriota</taxon>
        <taxon>Cyanophyceae</taxon>
        <taxon>Coleofasciculales</taxon>
        <taxon>Coleofasciculaceae</taxon>
        <taxon>Moorena</taxon>
    </lineage>
</organism>
<feature type="chain" id="PRO_5009438822" description="Secreted protein" evidence="1">
    <location>
        <begin position="27"/>
        <end position="85"/>
    </location>
</feature>
<sequence length="85" mass="8377">MLNLLRLITPLSLATVVIGSQIPAQALTLNSSNAPDFDLLTLELGTSNNTMLDDGPLESQQFGGGCGNGCAGGNDGGGTGGGNDG</sequence>
<dbReference type="EMBL" id="CP017599">
    <property type="protein sequence ID" value="AOX00273.1"/>
    <property type="molecule type" value="Genomic_DNA"/>
</dbReference>
<evidence type="ECO:0000256" key="1">
    <source>
        <dbReference type="SAM" id="SignalP"/>
    </source>
</evidence>
<accession>A0A1D8TRT5</accession>
<dbReference type="KEGG" id="mpro:BJP34_13135"/>
<evidence type="ECO:0000313" key="3">
    <source>
        <dbReference type="Proteomes" id="UP000177870"/>
    </source>
</evidence>
<reference evidence="3" key="1">
    <citation type="submission" date="2016-10" db="EMBL/GenBank/DDBJ databases">
        <title>Comparative genomics uncovers the prolific and rare metabolic potential of the cyanobacterial genus Moorea.</title>
        <authorList>
            <person name="Leao T."/>
            <person name="Castelao G."/>
            <person name="Korobeynikov A."/>
            <person name="Monroe E.A."/>
            <person name="Podell S."/>
            <person name="Glukhov E."/>
            <person name="Allen E."/>
            <person name="Gerwick W.H."/>
            <person name="Gerwick L."/>
        </authorList>
    </citation>
    <scope>NUCLEOTIDE SEQUENCE [LARGE SCALE GENOMIC DNA]</scope>
    <source>
        <strain evidence="3">PAL-8-15-08-1</strain>
    </source>
</reference>
<evidence type="ECO:0000313" key="2">
    <source>
        <dbReference type="EMBL" id="AOX00273.1"/>
    </source>
</evidence>
<dbReference type="AlphaFoldDB" id="A0A1D8TRT5"/>
<evidence type="ECO:0008006" key="4">
    <source>
        <dbReference type="Google" id="ProtNLM"/>
    </source>
</evidence>
<proteinExistence type="predicted"/>
<name>A0A1D8TRT5_9CYAN</name>
<dbReference type="RefSeq" id="WP_070392737.1">
    <property type="nucleotide sequence ID" value="NZ_CP017599.1"/>
</dbReference>